<proteinExistence type="predicted"/>
<dbReference type="EMBL" id="WTXG01000030">
    <property type="protein sequence ID" value="KAI0298112.1"/>
    <property type="molecule type" value="Genomic_DNA"/>
</dbReference>
<reference evidence="1" key="1">
    <citation type="journal article" date="2022" name="New Phytol.">
        <title>Evolutionary transition to the ectomycorrhizal habit in the genomes of a hyperdiverse lineage of mushroom-forming fungi.</title>
        <authorList>
            <person name="Looney B."/>
            <person name="Miyauchi S."/>
            <person name="Morin E."/>
            <person name="Drula E."/>
            <person name="Courty P.E."/>
            <person name="Kohler A."/>
            <person name="Kuo A."/>
            <person name="LaButti K."/>
            <person name="Pangilinan J."/>
            <person name="Lipzen A."/>
            <person name="Riley R."/>
            <person name="Andreopoulos W."/>
            <person name="He G."/>
            <person name="Johnson J."/>
            <person name="Nolan M."/>
            <person name="Tritt A."/>
            <person name="Barry K.W."/>
            <person name="Grigoriev I.V."/>
            <person name="Nagy L.G."/>
            <person name="Hibbett D."/>
            <person name="Henrissat B."/>
            <person name="Matheny P.B."/>
            <person name="Labbe J."/>
            <person name="Martin F.M."/>
        </authorList>
    </citation>
    <scope>NUCLEOTIDE SEQUENCE</scope>
    <source>
        <strain evidence="1">BPL690</strain>
    </source>
</reference>
<comment type="caution">
    <text evidence="1">The sequence shown here is derived from an EMBL/GenBank/DDBJ whole genome shotgun (WGS) entry which is preliminary data.</text>
</comment>
<dbReference type="AlphaFoldDB" id="A0AAD4M1U7"/>
<keyword evidence="2" id="KW-1185">Reference proteome</keyword>
<accession>A0AAD4M1U7</accession>
<protein>
    <submittedName>
        <fullName evidence="1">Uncharacterized protein</fullName>
    </submittedName>
</protein>
<name>A0AAD4M1U7_9AGAM</name>
<gene>
    <name evidence="1" type="ORF">B0F90DRAFT_828330</name>
</gene>
<evidence type="ECO:0000313" key="1">
    <source>
        <dbReference type="EMBL" id="KAI0298112.1"/>
    </source>
</evidence>
<evidence type="ECO:0000313" key="2">
    <source>
        <dbReference type="Proteomes" id="UP001203297"/>
    </source>
</evidence>
<sequence length="185" mass="20300">MTHAVGTCFTLYVSHASPLWLSLAVGPDHVFSRIGAGHLAITIQADDGARPVSFNNRPFIDLSRRPQSGAPGIIGHNVNVHRCFSFERKRILNTYFTHSISCCCALPLAGSCQGQALRAPSFDFHPSDLSITLSCRSVASLDALFDDDVCLSRSLRSRPGPSELRWLSALSFRIQQPRCPYADQN</sequence>
<organism evidence="1 2">
    <name type="scientific">Multifurca ochricompacta</name>
    <dbReference type="NCBI Taxonomy" id="376703"/>
    <lineage>
        <taxon>Eukaryota</taxon>
        <taxon>Fungi</taxon>
        <taxon>Dikarya</taxon>
        <taxon>Basidiomycota</taxon>
        <taxon>Agaricomycotina</taxon>
        <taxon>Agaricomycetes</taxon>
        <taxon>Russulales</taxon>
        <taxon>Russulaceae</taxon>
        <taxon>Multifurca</taxon>
    </lineage>
</organism>
<dbReference type="Proteomes" id="UP001203297">
    <property type="component" value="Unassembled WGS sequence"/>
</dbReference>